<keyword evidence="1" id="KW-0805">Transcription regulation</keyword>
<proteinExistence type="predicted"/>
<dbReference type="Proteomes" id="UP001500253">
    <property type="component" value="Unassembled WGS sequence"/>
</dbReference>
<keyword evidence="2" id="KW-0238">DNA-binding</keyword>
<dbReference type="EMBL" id="BAAASD010000005">
    <property type="protein sequence ID" value="GAA2335163.1"/>
    <property type="molecule type" value="Genomic_DNA"/>
</dbReference>
<comment type="caution">
    <text evidence="5">The sequence shown here is derived from an EMBL/GenBank/DDBJ whole genome shotgun (WGS) entry which is preliminary data.</text>
</comment>
<organism evidence="5 6">
    <name type="scientific">Streptomyces cuspidosporus</name>
    <dbReference type="NCBI Taxonomy" id="66882"/>
    <lineage>
        <taxon>Bacteria</taxon>
        <taxon>Bacillati</taxon>
        <taxon>Actinomycetota</taxon>
        <taxon>Actinomycetes</taxon>
        <taxon>Kitasatosporales</taxon>
        <taxon>Streptomycetaceae</taxon>
        <taxon>Streptomyces</taxon>
    </lineage>
</organism>
<dbReference type="PRINTS" id="PR00032">
    <property type="entry name" value="HTHARAC"/>
</dbReference>
<dbReference type="SUPFAM" id="SSF46689">
    <property type="entry name" value="Homeodomain-like"/>
    <property type="match status" value="1"/>
</dbReference>
<protein>
    <submittedName>
        <fullName evidence="5">Helix-turn-helix domain-containing protein</fullName>
    </submittedName>
</protein>
<keyword evidence="3" id="KW-0804">Transcription</keyword>
<dbReference type="SMART" id="SM00342">
    <property type="entry name" value="HTH_ARAC"/>
    <property type="match status" value="1"/>
</dbReference>
<name>A0ABP5SNI7_9ACTN</name>
<evidence type="ECO:0000256" key="2">
    <source>
        <dbReference type="ARBA" id="ARBA00023125"/>
    </source>
</evidence>
<evidence type="ECO:0000313" key="5">
    <source>
        <dbReference type="EMBL" id="GAA2335163.1"/>
    </source>
</evidence>
<evidence type="ECO:0000259" key="4">
    <source>
        <dbReference type="PROSITE" id="PS01124"/>
    </source>
</evidence>
<gene>
    <name evidence="5" type="ORF">GCM10010246_18950</name>
</gene>
<accession>A0ABP5SNI7</accession>
<dbReference type="PANTHER" id="PTHR46796">
    <property type="entry name" value="HTH-TYPE TRANSCRIPTIONAL ACTIVATOR RHAS-RELATED"/>
    <property type="match status" value="1"/>
</dbReference>
<reference evidence="6" key="1">
    <citation type="journal article" date="2019" name="Int. J. Syst. Evol. Microbiol.">
        <title>The Global Catalogue of Microorganisms (GCM) 10K type strain sequencing project: providing services to taxonomists for standard genome sequencing and annotation.</title>
        <authorList>
            <consortium name="The Broad Institute Genomics Platform"/>
            <consortium name="The Broad Institute Genome Sequencing Center for Infectious Disease"/>
            <person name="Wu L."/>
            <person name="Ma J."/>
        </authorList>
    </citation>
    <scope>NUCLEOTIDE SEQUENCE [LARGE SCALE GENOMIC DNA]</scope>
    <source>
        <strain evidence="6">JCM 4316</strain>
    </source>
</reference>
<dbReference type="InterPro" id="IPR009057">
    <property type="entry name" value="Homeodomain-like_sf"/>
</dbReference>
<evidence type="ECO:0000256" key="3">
    <source>
        <dbReference type="ARBA" id="ARBA00023163"/>
    </source>
</evidence>
<dbReference type="InterPro" id="IPR050204">
    <property type="entry name" value="AraC_XylS_family_regulators"/>
</dbReference>
<dbReference type="Gene3D" id="1.10.10.60">
    <property type="entry name" value="Homeodomain-like"/>
    <property type="match status" value="1"/>
</dbReference>
<dbReference type="Pfam" id="PF12833">
    <property type="entry name" value="HTH_18"/>
    <property type="match status" value="1"/>
</dbReference>
<dbReference type="PANTHER" id="PTHR46796:SF6">
    <property type="entry name" value="ARAC SUBFAMILY"/>
    <property type="match status" value="1"/>
</dbReference>
<dbReference type="PROSITE" id="PS00041">
    <property type="entry name" value="HTH_ARAC_FAMILY_1"/>
    <property type="match status" value="1"/>
</dbReference>
<dbReference type="InterPro" id="IPR020449">
    <property type="entry name" value="Tscrpt_reg_AraC-type_HTH"/>
</dbReference>
<evidence type="ECO:0000313" key="6">
    <source>
        <dbReference type="Proteomes" id="UP001500253"/>
    </source>
</evidence>
<sequence length="328" mass="36844">MIETVFRTDAVPVADRFDLWREVLTKTKAAAPAEISSDHADDYWAEIRLMRLGAARVWPAGMRPMRMCRTPRMIRQCDPEVYHLTYALRGTKGIVQAGREGTLTPQEMHIVDSSRPYEVHVLAPGRARAVGLEIPKRLLPLPLDRVDRLLTRRLSGRDGVGALLAGFLTRLTEDTGSYGPADGPRLETVLVDLVTAVLAHHLDHEAALPPETRQRNLALRVQAFIRQHLGDPELTPSAVAAAHHISVSYLHRLFRTQDTTVAAWIRRQRLERARRELADPAQRAVPVHRIAARWGFPHHAAFTRAFRATYGLPPSDYRHETLGASPAR</sequence>
<evidence type="ECO:0000256" key="1">
    <source>
        <dbReference type="ARBA" id="ARBA00023015"/>
    </source>
</evidence>
<dbReference type="InterPro" id="IPR018062">
    <property type="entry name" value="HTH_AraC-typ_CS"/>
</dbReference>
<dbReference type="InterPro" id="IPR035418">
    <property type="entry name" value="AraC-bd_2"/>
</dbReference>
<keyword evidence="6" id="KW-1185">Reference proteome</keyword>
<dbReference type="InterPro" id="IPR018060">
    <property type="entry name" value="HTH_AraC"/>
</dbReference>
<feature type="domain" description="HTH araC/xylS-type" evidence="4">
    <location>
        <begin position="219"/>
        <end position="320"/>
    </location>
</feature>
<dbReference type="PROSITE" id="PS01124">
    <property type="entry name" value="HTH_ARAC_FAMILY_2"/>
    <property type="match status" value="1"/>
</dbReference>
<dbReference type="RefSeq" id="WP_428836888.1">
    <property type="nucleotide sequence ID" value="NZ_BAAASD010000005.1"/>
</dbReference>
<dbReference type="Pfam" id="PF14525">
    <property type="entry name" value="AraC_binding_2"/>
    <property type="match status" value="1"/>
</dbReference>